<keyword evidence="3" id="KW-1185">Reference proteome</keyword>
<accession>A0A812JDI5</accession>
<feature type="non-terminal residue" evidence="2">
    <location>
        <position position="147"/>
    </location>
</feature>
<feature type="compositionally biased region" description="Basic residues" evidence="1">
    <location>
        <begin position="1"/>
        <end position="11"/>
    </location>
</feature>
<feature type="compositionally biased region" description="Basic residues" evidence="1">
    <location>
        <begin position="29"/>
        <end position="41"/>
    </location>
</feature>
<feature type="region of interest" description="Disordered" evidence="1">
    <location>
        <begin position="1"/>
        <end position="61"/>
    </location>
</feature>
<sequence length="147" mass="16749">EQTKTNKKKKKKEQEEGEQEKKKKQEKTTRRRVLGRRKKDKKTADEEQASRIWGGGSRASAFSNMSALQYRTHRSQYQRKTYADDLLKSVIPAIQARGRQQTTKKNFEKQRAKGPEIAELEATVSSEQSDVQVTSSELGTTVLSSST</sequence>
<dbReference type="AlphaFoldDB" id="A0A812JDI5"/>
<dbReference type="Proteomes" id="UP000601435">
    <property type="component" value="Unassembled WGS sequence"/>
</dbReference>
<evidence type="ECO:0000256" key="1">
    <source>
        <dbReference type="SAM" id="MobiDB-lite"/>
    </source>
</evidence>
<protein>
    <submittedName>
        <fullName evidence="2">Uncharacterized protein</fullName>
    </submittedName>
</protein>
<organism evidence="2 3">
    <name type="scientific">Symbiodinium necroappetens</name>
    <dbReference type="NCBI Taxonomy" id="1628268"/>
    <lineage>
        <taxon>Eukaryota</taxon>
        <taxon>Sar</taxon>
        <taxon>Alveolata</taxon>
        <taxon>Dinophyceae</taxon>
        <taxon>Suessiales</taxon>
        <taxon>Symbiodiniaceae</taxon>
        <taxon>Symbiodinium</taxon>
    </lineage>
</organism>
<proteinExistence type="predicted"/>
<feature type="compositionally biased region" description="Polar residues" evidence="1">
    <location>
        <begin position="123"/>
        <end position="147"/>
    </location>
</feature>
<dbReference type="EMBL" id="CAJNJA010005844">
    <property type="protein sequence ID" value="CAE7199914.1"/>
    <property type="molecule type" value="Genomic_DNA"/>
</dbReference>
<evidence type="ECO:0000313" key="3">
    <source>
        <dbReference type="Proteomes" id="UP000601435"/>
    </source>
</evidence>
<gene>
    <name evidence="2" type="ORF">SNEC2469_LOCUS1516</name>
</gene>
<feature type="region of interest" description="Disordered" evidence="1">
    <location>
        <begin position="122"/>
        <end position="147"/>
    </location>
</feature>
<name>A0A812JDI5_9DINO</name>
<comment type="caution">
    <text evidence="2">The sequence shown here is derived from an EMBL/GenBank/DDBJ whole genome shotgun (WGS) entry which is preliminary data.</text>
</comment>
<evidence type="ECO:0000313" key="2">
    <source>
        <dbReference type="EMBL" id="CAE7199914.1"/>
    </source>
</evidence>
<reference evidence="2" key="1">
    <citation type="submission" date="2021-02" db="EMBL/GenBank/DDBJ databases">
        <authorList>
            <person name="Dougan E. K."/>
            <person name="Rhodes N."/>
            <person name="Thang M."/>
            <person name="Chan C."/>
        </authorList>
    </citation>
    <scope>NUCLEOTIDE SEQUENCE</scope>
</reference>
<feature type="compositionally biased region" description="Basic and acidic residues" evidence="1">
    <location>
        <begin position="19"/>
        <end position="28"/>
    </location>
</feature>